<gene>
    <name evidence="5" type="ORF">CK501_11595</name>
</gene>
<keyword evidence="1 3" id="KW-0732">Signal</keyword>
<sequence>MRTGKQFAGVFLAGVMLAAAGCASVGKDFATHKVEEINVGETTRSDIEAMFGDPWRTGLEDGKRTWTYAKYRWSAFRDAETTDLVVRFNEDGTVDSYVYNTTQ</sequence>
<comment type="caution">
    <text evidence="5">The sequence shown here is derived from an EMBL/GenBank/DDBJ whole genome shotgun (WGS) entry which is preliminary data.</text>
</comment>
<dbReference type="InterPro" id="IPR007450">
    <property type="entry name" value="BamE_dom"/>
</dbReference>
<feature type="chain" id="PRO_5012335727" description="Outer membrane protein assembly factor BamE domain-containing protein" evidence="3">
    <location>
        <begin position="21"/>
        <end position="103"/>
    </location>
</feature>
<accession>A0A2A2F4G1</accession>
<dbReference type="PROSITE" id="PS51257">
    <property type="entry name" value="PROKAR_LIPOPROTEIN"/>
    <property type="match status" value="1"/>
</dbReference>
<evidence type="ECO:0000313" key="5">
    <source>
        <dbReference type="EMBL" id="PAU79838.1"/>
    </source>
</evidence>
<evidence type="ECO:0000256" key="1">
    <source>
        <dbReference type="ARBA" id="ARBA00022729"/>
    </source>
</evidence>
<dbReference type="InterPro" id="IPR037873">
    <property type="entry name" value="BamE-like"/>
</dbReference>
<keyword evidence="2" id="KW-0472">Membrane</keyword>
<dbReference type="Proteomes" id="UP000218896">
    <property type="component" value="Unassembled WGS sequence"/>
</dbReference>
<organism evidence="5 6">
    <name type="scientific">Halovibrio salipaludis</name>
    <dbReference type="NCBI Taxonomy" id="2032626"/>
    <lineage>
        <taxon>Bacteria</taxon>
        <taxon>Pseudomonadati</taxon>
        <taxon>Pseudomonadota</taxon>
        <taxon>Gammaproteobacteria</taxon>
        <taxon>Oceanospirillales</taxon>
        <taxon>Halomonadaceae</taxon>
        <taxon>Halovibrio</taxon>
    </lineage>
</organism>
<feature type="domain" description="Outer membrane protein assembly factor BamE" evidence="4">
    <location>
        <begin position="32"/>
        <end position="96"/>
    </location>
</feature>
<dbReference type="AlphaFoldDB" id="A0A2A2F4G1"/>
<name>A0A2A2F4G1_9GAMM</name>
<dbReference type="EMBL" id="NSKD01000005">
    <property type="protein sequence ID" value="PAU79838.1"/>
    <property type="molecule type" value="Genomic_DNA"/>
</dbReference>
<dbReference type="OrthoDB" id="5405892at2"/>
<proteinExistence type="predicted"/>
<protein>
    <recommendedName>
        <fullName evidence="4">Outer membrane protein assembly factor BamE domain-containing protein</fullName>
    </recommendedName>
</protein>
<evidence type="ECO:0000259" key="4">
    <source>
        <dbReference type="Pfam" id="PF04355"/>
    </source>
</evidence>
<reference evidence="5 6" key="1">
    <citation type="submission" date="2017-08" db="EMBL/GenBank/DDBJ databases">
        <title>Halovibrio sewagensis sp. nov., isolated from wastewater of high salinity.</title>
        <authorList>
            <person name="Dong X."/>
            <person name="Zhang G."/>
        </authorList>
    </citation>
    <scope>NUCLEOTIDE SEQUENCE [LARGE SCALE GENOMIC DNA]</scope>
    <source>
        <strain evidence="5 6">YL5-2</strain>
    </source>
</reference>
<dbReference type="GO" id="GO:0019867">
    <property type="term" value="C:outer membrane"/>
    <property type="evidence" value="ECO:0007669"/>
    <property type="project" value="InterPro"/>
</dbReference>
<dbReference type="Pfam" id="PF04355">
    <property type="entry name" value="BamE"/>
    <property type="match status" value="1"/>
</dbReference>
<keyword evidence="6" id="KW-1185">Reference proteome</keyword>
<evidence type="ECO:0000313" key="6">
    <source>
        <dbReference type="Proteomes" id="UP000218896"/>
    </source>
</evidence>
<evidence type="ECO:0000256" key="2">
    <source>
        <dbReference type="ARBA" id="ARBA00023136"/>
    </source>
</evidence>
<dbReference type="Gene3D" id="3.30.1450.10">
    <property type="match status" value="1"/>
</dbReference>
<evidence type="ECO:0000256" key="3">
    <source>
        <dbReference type="SAM" id="SignalP"/>
    </source>
</evidence>
<feature type="signal peptide" evidence="3">
    <location>
        <begin position="1"/>
        <end position="20"/>
    </location>
</feature>
<dbReference type="RefSeq" id="WP_095617908.1">
    <property type="nucleotide sequence ID" value="NZ_NSKD01000005.1"/>
</dbReference>